<organism evidence="1 2">
    <name type="scientific">Eumeta variegata</name>
    <name type="common">Bagworm moth</name>
    <name type="synonym">Eumeta japonica</name>
    <dbReference type="NCBI Taxonomy" id="151549"/>
    <lineage>
        <taxon>Eukaryota</taxon>
        <taxon>Metazoa</taxon>
        <taxon>Ecdysozoa</taxon>
        <taxon>Arthropoda</taxon>
        <taxon>Hexapoda</taxon>
        <taxon>Insecta</taxon>
        <taxon>Pterygota</taxon>
        <taxon>Neoptera</taxon>
        <taxon>Endopterygota</taxon>
        <taxon>Lepidoptera</taxon>
        <taxon>Glossata</taxon>
        <taxon>Ditrysia</taxon>
        <taxon>Tineoidea</taxon>
        <taxon>Psychidae</taxon>
        <taxon>Oiketicinae</taxon>
        <taxon>Eumeta</taxon>
    </lineage>
</organism>
<proteinExistence type="predicted"/>
<dbReference type="AlphaFoldDB" id="A0A4C2A4U9"/>
<evidence type="ECO:0000313" key="2">
    <source>
        <dbReference type="Proteomes" id="UP000299102"/>
    </source>
</evidence>
<name>A0A4C2A4U9_EUMVA</name>
<keyword evidence="2" id="KW-1185">Reference proteome</keyword>
<dbReference type="EMBL" id="BGZK01002477">
    <property type="protein sequence ID" value="GBP94229.1"/>
    <property type="molecule type" value="Genomic_DNA"/>
</dbReference>
<reference evidence="1 2" key="1">
    <citation type="journal article" date="2019" name="Commun. Biol.">
        <title>The bagworm genome reveals a unique fibroin gene that provides high tensile strength.</title>
        <authorList>
            <person name="Kono N."/>
            <person name="Nakamura H."/>
            <person name="Ohtoshi R."/>
            <person name="Tomita M."/>
            <person name="Numata K."/>
            <person name="Arakawa K."/>
        </authorList>
    </citation>
    <scope>NUCLEOTIDE SEQUENCE [LARGE SCALE GENOMIC DNA]</scope>
</reference>
<evidence type="ECO:0000313" key="1">
    <source>
        <dbReference type="EMBL" id="GBP94229.1"/>
    </source>
</evidence>
<protein>
    <submittedName>
        <fullName evidence="1">Uncharacterized protein</fullName>
    </submittedName>
</protein>
<accession>A0A4C2A4U9</accession>
<comment type="caution">
    <text evidence="1">The sequence shown here is derived from an EMBL/GenBank/DDBJ whole genome shotgun (WGS) entry which is preliminary data.</text>
</comment>
<dbReference type="Proteomes" id="UP000299102">
    <property type="component" value="Unassembled WGS sequence"/>
</dbReference>
<sequence>MHYTNANLPATSSPLDMHHLCSAPGAGARVGAAVLKSTATGMKMHPLARYASEALVHSRLKDLPSTVHQLPASAVSPSGVKMDF</sequence>
<gene>
    <name evidence="1" type="ORF">EVAR_100065_1</name>
</gene>